<dbReference type="InterPro" id="IPR029016">
    <property type="entry name" value="GAF-like_dom_sf"/>
</dbReference>
<evidence type="ECO:0000313" key="3">
    <source>
        <dbReference type="EMBL" id="MFB9887378.1"/>
    </source>
</evidence>
<sequence length="647" mass="71295">MQHDVADLTASALGQLIIAITQADSETEVFRCVARMLPNIIPAQRASFAQLDMANQQMAVMALHGVEGVIPLGASVPVQHTHTGQAAITGKAKLTRPLDPQSPWLDEAILAADGMQAILNCPLQVEDSCLGCLNLATDDQALYSPALLERFEQIGALVSTQLERLRLLERTQQRLERFRGFAEQLQLLNQLAAKLSGAVSESEVFAHVSASISHFMPVTRISYALPRFLEGELKAFEVRFFSGQACVDMREIPANRDSGLMRAWQANHTLHTADLRQSSLHEHRLLADAGLISAWAVPIHIHGQLCALLNLASPNSIAQGEELMDILNALGSLLGNTLERIQAQNQQAQILASQHDFLHLLINASPTLTLTLDQEGFITRVSDYGAMQLGYQSQELVGRHYLQLHPDTSQALANKNWQTLLKGQELRTEVPMLKADQSHIWARQRGRQVRMGENDSLRVLVCEDITELHELNARLQYQANHDSLTGLPNRHFFMELLHQWLSHNAQAQFALLFTDIDKLKWVNDNLSHQAGDELLRQSVARQQSQLPGEAIFARLGGDEFVILLPEATLQPASVLAARLVQAFSLPFALQGRLIECGISIGISLAPQHGNSSNKLLRRADAAMYQAKAAGGQGFQVFGEDPALSDQA</sequence>
<dbReference type="SUPFAM" id="SSF55073">
    <property type="entry name" value="Nucleotide cyclase"/>
    <property type="match status" value="1"/>
</dbReference>
<name>A0ABV5ZDK7_9GAMM</name>
<dbReference type="CDD" id="cd00130">
    <property type="entry name" value="PAS"/>
    <property type="match status" value="1"/>
</dbReference>
<dbReference type="Gene3D" id="3.30.70.270">
    <property type="match status" value="1"/>
</dbReference>
<dbReference type="Gene3D" id="3.30.450.40">
    <property type="match status" value="2"/>
</dbReference>
<keyword evidence="3" id="KW-0808">Transferase</keyword>
<dbReference type="CDD" id="cd01949">
    <property type="entry name" value="GGDEF"/>
    <property type="match status" value="1"/>
</dbReference>
<dbReference type="InterPro" id="IPR013655">
    <property type="entry name" value="PAS_fold_3"/>
</dbReference>
<dbReference type="SMART" id="SM00065">
    <property type="entry name" value="GAF"/>
    <property type="match status" value="2"/>
</dbReference>
<dbReference type="EMBL" id="JBHLZN010000004">
    <property type="protein sequence ID" value="MFB9887378.1"/>
    <property type="molecule type" value="Genomic_DNA"/>
</dbReference>
<accession>A0ABV5ZDK7</accession>
<dbReference type="NCBIfam" id="TIGR00229">
    <property type="entry name" value="sensory_box"/>
    <property type="match status" value="1"/>
</dbReference>
<dbReference type="RefSeq" id="WP_027314062.1">
    <property type="nucleotide sequence ID" value="NZ_JBHLZN010000004.1"/>
</dbReference>
<dbReference type="PANTHER" id="PTHR44757:SF2">
    <property type="entry name" value="BIOFILM ARCHITECTURE MAINTENANCE PROTEIN MBAA"/>
    <property type="match status" value="1"/>
</dbReference>
<dbReference type="InterPro" id="IPR000014">
    <property type="entry name" value="PAS"/>
</dbReference>
<dbReference type="SUPFAM" id="SSF55785">
    <property type="entry name" value="PYP-like sensor domain (PAS domain)"/>
    <property type="match status" value="1"/>
</dbReference>
<comment type="caution">
    <text evidence="3">The sequence shown here is derived from an EMBL/GenBank/DDBJ whole genome shotgun (WGS) entry which is preliminary data.</text>
</comment>
<dbReference type="Gene3D" id="3.30.450.20">
    <property type="entry name" value="PAS domain"/>
    <property type="match status" value="1"/>
</dbReference>
<dbReference type="PROSITE" id="PS50112">
    <property type="entry name" value="PAS"/>
    <property type="match status" value="1"/>
</dbReference>
<dbReference type="InterPro" id="IPR000160">
    <property type="entry name" value="GGDEF_dom"/>
</dbReference>
<dbReference type="Pfam" id="PF08447">
    <property type="entry name" value="PAS_3"/>
    <property type="match status" value="1"/>
</dbReference>
<keyword evidence="4" id="KW-1185">Reference proteome</keyword>
<reference evidence="3 4" key="1">
    <citation type="submission" date="2024-09" db="EMBL/GenBank/DDBJ databases">
        <authorList>
            <person name="Sun Q."/>
            <person name="Mori K."/>
        </authorList>
    </citation>
    <scope>NUCLEOTIDE SEQUENCE [LARGE SCALE GENOMIC DNA]</scope>
    <source>
        <strain evidence="3 4">ATCC 51285</strain>
    </source>
</reference>
<dbReference type="SMART" id="SM00267">
    <property type="entry name" value="GGDEF"/>
    <property type="match status" value="1"/>
</dbReference>
<dbReference type="SMART" id="SM00091">
    <property type="entry name" value="PAS"/>
    <property type="match status" value="1"/>
</dbReference>
<dbReference type="NCBIfam" id="TIGR00254">
    <property type="entry name" value="GGDEF"/>
    <property type="match status" value="1"/>
</dbReference>
<feature type="domain" description="GGDEF" evidence="2">
    <location>
        <begin position="507"/>
        <end position="639"/>
    </location>
</feature>
<dbReference type="SUPFAM" id="SSF55781">
    <property type="entry name" value="GAF domain-like"/>
    <property type="match status" value="2"/>
</dbReference>
<dbReference type="InterPro" id="IPR043128">
    <property type="entry name" value="Rev_trsase/Diguanyl_cyclase"/>
</dbReference>
<dbReference type="InterPro" id="IPR052155">
    <property type="entry name" value="Biofilm_reg_signaling"/>
</dbReference>
<dbReference type="Proteomes" id="UP001589628">
    <property type="component" value="Unassembled WGS sequence"/>
</dbReference>
<dbReference type="InterPro" id="IPR029787">
    <property type="entry name" value="Nucleotide_cyclase"/>
</dbReference>
<proteinExistence type="predicted"/>
<protein>
    <submittedName>
        <fullName evidence="3">Diguanylate cyclase domain-containing protein</fullName>
        <ecNumber evidence="3">2.7.7.65</ecNumber>
    </submittedName>
</protein>
<dbReference type="PANTHER" id="PTHR44757">
    <property type="entry name" value="DIGUANYLATE CYCLASE DGCP"/>
    <property type="match status" value="1"/>
</dbReference>
<organism evidence="3 4">
    <name type="scientific">Balneatrix alpica</name>
    <dbReference type="NCBI Taxonomy" id="75684"/>
    <lineage>
        <taxon>Bacteria</taxon>
        <taxon>Pseudomonadati</taxon>
        <taxon>Pseudomonadota</taxon>
        <taxon>Gammaproteobacteria</taxon>
        <taxon>Oceanospirillales</taxon>
        <taxon>Balneatrichaceae</taxon>
        <taxon>Balneatrix</taxon>
    </lineage>
</organism>
<dbReference type="GO" id="GO:0052621">
    <property type="term" value="F:diguanylate cyclase activity"/>
    <property type="evidence" value="ECO:0007669"/>
    <property type="project" value="UniProtKB-EC"/>
</dbReference>
<feature type="domain" description="PAS" evidence="1">
    <location>
        <begin position="354"/>
        <end position="424"/>
    </location>
</feature>
<dbReference type="InterPro" id="IPR035965">
    <property type="entry name" value="PAS-like_dom_sf"/>
</dbReference>
<evidence type="ECO:0000259" key="1">
    <source>
        <dbReference type="PROSITE" id="PS50112"/>
    </source>
</evidence>
<keyword evidence="3" id="KW-0548">Nucleotidyltransferase</keyword>
<dbReference type="Pfam" id="PF00990">
    <property type="entry name" value="GGDEF"/>
    <property type="match status" value="1"/>
</dbReference>
<dbReference type="InterPro" id="IPR003018">
    <property type="entry name" value="GAF"/>
</dbReference>
<gene>
    <name evidence="3" type="ORF">ACFFLH_13235</name>
</gene>
<evidence type="ECO:0000259" key="2">
    <source>
        <dbReference type="PROSITE" id="PS50887"/>
    </source>
</evidence>
<dbReference type="PROSITE" id="PS50887">
    <property type="entry name" value="GGDEF"/>
    <property type="match status" value="1"/>
</dbReference>
<evidence type="ECO:0000313" key="4">
    <source>
        <dbReference type="Proteomes" id="UP001589628"/>
    </source>
</evidence>
<dbReference type="EC" id="2.7.7.65" evidence="3"/>